<keyword evidence="2 4" id="KW-0863">Zinc-finger</keyword>
<protein>
    <submittedName>
        <fullName evidence="6">Squamosa promoter-binding-like protein 8</fullName>
    </submittedName>
</protein>
<evidence type="ECO:0000256" key="2">
    <source>
        <dbReference type="ARBA" id="ARBA00022771"/>
    </source>
</evidence>
<feature type="domain" description="SBP-type" evidence="5">
    <location>
        <begin position="119"/>
        <end position="196"/>
    </location>
</feature>
<dbReference type="GO" id="GO:0003677">
    <property type="term" value="F:DNA binding"/>
    <property type="evidence" value="ECO:0007669"/>
    <property type="project" value="InterPro"/>
</dbReference>
<dbReference type="PANTHER" id="PTHR31251:SF169">
    <property type="entry name" value="SQUAMOSA PROMOTER-BINDING-LIKE PROTEIN 8"/>
    <property type="match status" value="1"/>
</dbReference>
<proteinExistence type="predicted"/>
<dbReference type="SUPFAM" id="SSF103612">
    <property type="entry name" value="SBT domain"/>
    <property type="match status" value="1"/>
</dbReference>
<evidence type="ECO:0000256" key="3">
    <source>
        <dbReference type="ARBA" id="ARBA00022833"/>
    </source>
</evidence>
<dbReference type="InterPro" id="IPR004333">
    <property type="entry name" value="SBP_dom"/>
</dbReference>
<dbReference type="GO" id="GO:0005634">
    <property type="term" value="C:nucleus"/>
    <property type="evidence" value="ECO:0007669"/>
    <property type="project" value="InterPro"/>
</dbReference>
<dbReference type="Proteomes" id="UP000236161">
    <property type="component" value="Unassembled WGS sequence"/>
</dbReference>
<keyword evidence="7" id="KW-1185">Reference proteome</keyword>
<sequence>MNRSSSINGHFSSVMSSVGLHGGSTQRFQHPPPFLSDWETHCKLYPADSAAEATPAYLDPCSLSPMNNIPLYMPPLPTASDFGMDSRNAYFWQAEAASPARWFSSSRGGFCAMSCLQLPPMCQAEGCLADLSIAKHYHRRHKVCEFHSKAAVVIAGGLPQRFCQQCSSGWQTTTAGEGKTPRGREADQSSPSAAINIFSSTDQKSKTAMIANRMEDEGRKTSDYQQWRLNLPSDACSVPTAGEEDDRHQQNILLHLGQSMFEVEFF</sequence>
<gene>
    <name evidence="6" type="primary">SPL8</name>
    <name evidence="6" type="ORF">AXF42_Ash004532</name>
</gene>
<name>A0A2I0BGX5_9ASPA</name>
<dbReference type="Gene3D" id="4.10.1100.10">
    <property type="entry name" value="Transcription factor, SBP-box domain"/>
    <property type="match status" value="1"/>
</dbReference>
<accession>A0A2I0BGX5</accession>
<evidence type="ECO:0000256" key="1">
    <source>
        <dbReference type="ARBA" id="ARBA00022723"/>
    </source>
</evidence>
<evidence type="ECO:0000313" key="6">
    <source>
        <dbReference type="EMBL" id="PKA67041.1"/>
    </source>
</evidence>
<keyword evidence="3" id="KW-0862">Zinc</keyword>
<dbReference type="OrthoDB" id="761678at2759"/>
<dbReference type="GO" id="GO:0008270">
    <property type="term" value="F:zinc ion binding"/>
    <property type="evidence" value="ECO:0007669"/>
    <property type="project" value="UniProtKB-KW"/>
</dbReference>
<evidence type="ECO:0000256" key="4">
    <source>
        <dbReference type="PROSITE-ProRule" id="PRU00470"/>
    </source>
</evidence>
<dbReference type="InterPro" id="IPR044817">
    <property type="entry name" value="SBP-like"/>
</dbReference>
<keyword evidence="1" id="KW-0479">Metal-binding</keyword>
<dbReference type="STRING" id="1088818.A0A2I0BGX5"/>
<reference evidence="6 7" key="1">
    <citation type="journal article" date="2017" name="Nature">
        <title>The Apostasia genome and the evolution of orchids.</title>
        <authorList>
            <person name="Zhang G.Q."/>
            <person name="Liu K.W."/>
            <person name="Li Z."/>
            <person name="Lohaus R."/>
            <person name="Hsiao Y.Y."/>
            <person name="Niu S.C."/>
            <person name="Wang J.Y."/>
            <person name="Lin Y.C."/>
            <person name="Xu Q."/>
            <person name="Chen L.J."/>
            <person name="Yoshida K."/>
            <person name="Fujiwara S."/>
            <person name="Wang Z.W."/>
            <person name="Zhang Y.Q."/>
            <person name="Mitsuda N."/>
            <person name="Wang M."/>
            <person name="Liu G.H."/>
            <person name="Pecoraro L."/>
            <person name="Huang H.X."/>
            <person name="Xiao X.J."/>
            <person name="Lin M."/>
            <person name="Wu X.Y."/>
            <person name="Wu W.L."/>
            <person name="Chen Y.Y."/>
            <person name="Chang S.B."/>
            <person name="Sakamoto S."/>
            <person name="Ohme-Takagi M."/>
            <person name="Yagi M."/>
            <person name="Zeng S.J."/>
            <person name="Shen C.Y."/>
            <person name="Yeh C.M."/>
            <person name="Luo Y.B."/>
            <person name="Tsai W.C."/>
            <person name="Van de Peer Y."/>
            <person name="Liu Z.J."/>
        </authorList>
    </citation>
    <scope>NUCLEOTIDE SEQUENCE [LARGE SCALE GENOMIC DNA]</scope>
    <source>
        <strain evidence="7">cv. Shenzhen</strain>
        <tissue evidence="6">Stem</tissue>
    </source>
</reference>
<evidence type="ECO:0000313" key="7">
    <source>
        <dbReference type="Proteomes" id="UP000236161"/>
    </source>
</evidence>
<dbReference type="AlphaFoldDB" id="A0A2I0BGX5"/>
<dbReference type="PANTHER" id="PTHR31251">
    <property type="entry name" value="SQUAMOSA PROMOTER-BINDING-LIKE PROTEIN 4"/>
    <property type="match status" value="1"/>
</dbReference>
<dbReference type="EMBL" id="KZ451883">
    <property type="protein sequence ID" value="PKA67041.1"/>
    <property type="molecule type" value="Genomic_DNA"/>
</dbReference>
<organism evidence="6 7">
    <name type="scientific">Apostasia shenzhenica</name>
    <dbReference type="NCBI Taxonomy" id="1088818"/>
    <lineage>
        <taxon>Eukaryota</taxon>
        <taxon>Viridiplantae</taxon>
        <taxon>Streptophyta</taxon>
        <taxon>Embryophyta</taxon>
        <taxon>Tracheophyta</taxon>
        <taxon>Spermatophyta</taxon>
        <taxon>Magnoliopsida</taxon>
        <taxon>Liliopsida</taxon>
        <taxon>Asparagales</taxon>
        <taxon>Orchidaceae</taxon>
        <taxon>Apostasioideae</taxon>
        <taxon>Apostasia</taxon>
    </lineage>
</organism>
<evidence type="ECO:0000259" key="5">
    <source>
        <dbReference type="PROSITE" id="PS51141"/>
    </source>
</evidence>
<dbReference type="InterPro" id="IPR036893">
    <property type="entry name" value="SBP_sf"/>
</dbReference>
<dbReference type="Pfam" id="PF03110">
    <property type="entry name" value="SBP"/>
    <property type="match status" value="1"/>
</dbReference>
<dbReference type="PROSITE" id="PS51141">
    <property type="entry name" value="ZF_SBP"/>
    <property type="match status" value="1"/>
</dbReference>